<dbReference type="PANTHER" id="PTHR45639">
    <property type="entry name" value="HSC70CB, ISOFORM G-RELATED"/>
    <property type="match status" value="1"/>
</dbReference>
<comment type="caution">
    <text evidence="4">The sequence shown here is derived from an EMBL/GenBank/DDBJ whole genome shotgun (WGS) entry which is preliminary data.</text>
</comment>
<evidence type="ECO:0000256" key="2">
    <source>
        <dbReference type="ARBA" id="ARBA00022741"/>
    </source>
</evidence>
<dbReference type="Gene3D" id="3.30.420.40">
    <property type="match status" value="2"/>
</dbReference>
<dbReference type="GO" id="GO:0005524">
    <property type="term" value="F:ATP binding"/>
    <property type="evidence" value="ECO:0007669"/>
    <property type="project" value="UniProtKB-KW"/>
</dbReference>
<gene>
    <name evidence="4" type="ORF">B4U80_11896</name>
</gene>
<dbReference type="Pfam" id="PF00012">
    <property type="entry name" value="HSP70"/>
    <property type="match status" value="1"/>
</dbReference>
<dbReference type="EMBL" id="NCKV01013004">
    <property type="protein sequence ID" value="RWS21263.1"/>
    <property type="molecule type" value="Genomic_DNA"/>
</dbReference>
<comment type="similarity">
    <text evidence="1">Belongs to the heat shock protein 70 family.</text>
</comment>
<dbReference type="Proteomes" id="UP000288716">
    <property type="component" value="Unassembled WGS sequence"/>
</dbReference>
<evidence type="ECO:0000256" key="3">
    <source>
        <dbReference type="ARBA" id="ARBA00022840"/>
    </source>
</evidence>
<dbReference type="SUPFAM" id="SSF53067">
    <property type="entry name" value="Actin-like ATPase domain"/>
    <property type="match status" value="1"/>
</dbReference>
<evidence type="ECO:0000313" key="5">
    <source>
        <dbReference type="Proteomes" id="UP000288716"/>
    </source>
</evidence>
<protein>
    <submittedName>
        <fullName evidence="4">Molecular chaperone HscC-like protein</fullName>
    </submittedName>
</protein>
<keyword evidence="3" id="KW-0067">ATP-binding</keyword>
<evidence type="ECO:0000313" key="4">
    <source>
        <dbReference type="EMBL" id="RWS21263.1"/>
    </source>
</evidence>
<dbReference type="VEuPathDB" id="VectorBase:LDEU010777"/>
<proteinExistence type="inferred from homology"/>
<dbReference type="STRING" id="299467.A0A443S1A8"/>
<feature type="non-terminal residue" evidence="4">
    <location>
        <position position="1"/>
    </location>
</feature>
<keyword evidence="5" id="KW-1185">Reference proteome</keyword>
<sequence>RKKVLDKINCDSPGVKISPNSKECITDENYESHCKHLFESIEQKLRELFVEVSVKRNQIKQVLLVGGSSKLKRLKRFINENFSNVKEFDDDAIAGGCALHSAIPRSDLFQVIRFTDVCSYKYATHCQSNTLITLNKRSQLPSNDNGEIKSFMDFAYEYPTFLLEFGDNTTSAIVQRTLKSAEPVRKNETAFKLYFEVNKNGIISLLKGTDDVKEEIYINACIRGAEFAALKEKAEENRIAILKDVLFAKERKQLSQCIEHNEKLLEKCVFQKAREKQKYQDHLDGARHVLNNNCSTLNELKKRKQHLQKQFASLS</sequence>
<keyword evidence="2" id="KW-0547">Nucleotide-binding</keyword>
<dbReference type="Gene3D" id="3.90.640.10">
    <property type="entry name" value="Actin, Chain A, domain 4"/>
    <property type="match status" value="1"/>
</dbReference>
<reference evidence="4 5" key="1">
    <citation type="journal article" date="2018" name="Gigascience">
        <title>Genomes of trombidid mites reveal novel predicted allergens and laterally-transferred genes associated with secondary metabolism.</title>
        <authorList>
            <person name="Dong X."/>
            <person name="Chaisiri K."/>
            <person name="Xia D."/>
            <person name="Armstrong S.D."/>
            <person name="Fang Y."/>
            <person name="Donnelly M.J."/>
            <person name="Kadowaki T."/>
            <person name="McGarry J.W."/>
            <person name="Darby A.C."/>
            <person name="Makepeace B.L."/>
        </authorList>
    </citation>
    <scope>NUCLEOTIDE SEQUENCE [LARGE SCALE GENOMIC DNA]</scope>
    <source>
        <strain evidence="4">UoL-UT</strain>
    </source>
</reference>
<organism evidence="4 5">
    <name type="scientific">Leptotrombidium deliense</name>
    <dbReference type="NCBI Taxonomy" id="299467"/>
    <lineage>
        <taxon>Eukaryota</taxon>
        <taxon>Metazoa</taxon>
        <taxon>Ecdysozoa</taxon>
        <taxon>Arthropoda</taxon>
        <taxon>Chelicerata</taxon>
        <taxon>Arachnida</taxon>
        <taxon>Acari</taxon>
        <taxon>Acariformes</taxon>
        <taxon>Trombidiformes</taxon>
        <taxon>Prostigmata</taxon>
        <taxon>Anystina</taxon>
        <taxon>Parasitengona</taxon>
        <taxon>Trombiculoidea</taxon>
        <taxon>Trombiculidae</taxon>
        <taxon>Leptotrombidium</taxon>
    </lineage>
</organism>
<dbReference type="InterPro" id="IPR013126">
    <property type="entry name" value="Hsp_70_fam"/>
</dbReference>
<name>A0A443S1A8_9ACAR</name>
<evidence type="ECO:0000256" key="1">
    <source>
        <dbReference type="ARBA" id="ARBA00007381"/>
    </source>
</evidence>
<dbReference type="InterPro" id="IPR043129">
    <property type="entry name" value="ATPase_NBD"/>
</dbReference>
<dbReference type="GO" id="GO:0140662">
    <property type="term" value="F:ATP-dependent protein folding chaperone"/>
    <property type="evidence" value="ECO:0007669"/>
    <property type="project" value="InterPro"/>
</dbReference>
<accession>A0A443S1A8</accession>
<dbReference type="AlphaFoldDB" id="A0A443S1A8"/>